<evidence type="ECO:0000256" key="1">
    <source>
        <dbReference type="SAM" id="Coils"/>
    </source>
</evidence>
<name>A0AAV4UBA5_CAEEX</name>
<evidence type="ECO:0000313" key="3">
    <source>
        <dbReference type="Proteomes" id="UP001054945"/>
    </source>
</evidence>
<dbReference type="Proteomes" id="UP001054945">
    <property type="component" value="Unassembled WGS sequence"/>
</dbReference>
<proteinExistence type="predicted"/>
<sequence length="98" mass="11456">MKKKEKGLQSLLTSTEVRIVSVREQIKELDQLILSSDEKIREIRIKDSIHDEDTKTTDKKNELEEKRKNIDALKQVVENYAKDLGDLKNISNWGKVIY</sequence>
<keyword evidence="1" id="KW-0175">Coiled coil</keyword>
<dbReference type="AlphaFoldDB" id="A0AAV4UBA5"/>
<protein>
    <submittedName>
        <fullName evidence="2">Uncharacterized protein</fullName>
    </submittedName>
</protein>
<comment type="caution">
    <text evidence="2">The sequence shown here is derived from an EMBL/GenBank/DDBJ whole genome shotgun (WGS) entry which is preliminary data.</text>
</comment>
<keyword evidence="3" id="KW-1185">Reference proteome</keyword>
<organism evidence="2 3">
    <name type="scientific">Caerostris extrusa</name>
    <name type="common">Bark spider</name>
    <name type="synonym">Caerostris bankana</name>
    <dbReference type="NCBI Taxonomy" id="172846"/>
    <lineage>
        <taxon>Eukaryota</taxon>
        <taxon>Metazoa</taxon>
        <taxon>Ecdysozoa</taxon>
        <taxon>Arthropoda</taxon>
        <taxon>Chelicerata</taxon>
        <taxon>Arachnida</taxon>
        <taxon>Araneae</taxon>
        <taxon>Araneomorphae</taxon>
        <taxon>Entelegynae</taxon>
        <taxon>Araneoidea</taxon>
        <taxon>Araneidae</taxon>
        <taxon>Caerostris</taxon>
    </lineage>
</organism>
<dbReference type="EMBL" id="BPLR01012594">
    <property type="protein sequence ID" value="GIY55026.1"/>
    <property type="molecule type" value="Genomic_DNA"/>
</dbReference>
<feature type="coiled-coil region" evidence="1">
    <location>
        <begin position="56"/>
        <end position="90"/>
    </location>
</feature>
<accession>A0AAV4UBA5</accession>
<evidence type="ECO:0000313" key="2">
    <source>
        <dbReference type="EMBL" id="GIY55026.1"/>
    </source>
</evidence>
<reference evidence="2 3" key="1">
    <citation type="submission" date="2021-06" db="EMBL/GenBank/DDBJ databases">
        <title>Caerostris extrusa draft genome.</title>
        <authorList>
            <person name="Kono N."/>
            <person name="Arakawa K."/>
        </authorList>
    </citation>
    <scope>NUCLEOTIDE SEQUENCE [LARGE SCALE GENOMIC DNA]</scope>
</reference>
<gene>
    <name evidence="2" type="ORF">CEXT_111251</name>
</gene>